<evidence type="ECO:0000313" key="3">
    <source>
        <dbReference type="Proteomes" id="UP000316806"/>
    </source>
</evidence>
<dbReference type="Proteomes" id="UP000316806">
    <property type="component" value="Chromosome"/>
</dbReference>
<dbReference type="EMBL" id="CP040916">
    <property type="protein sequence ID" value="QDQ15919.1"/>
    <property type="molecule type" value="Genomic_DNA"/>
</dbReference>
<name>A0A516RJU4_STRST</name>
<gene>
    <name evidence="2" type="ORF">FH965_39650</name>
</gene>
<feature type="region of interest" description="Disordered" evidence="1">
    <location>
        <begin position="294"/>
        <end position="315"/>
    </location>
</feature>
<evidence type="ECO:0000256" key="1">
    <source>
        <dbReference type="SAM" id="MobiDB-lite"/>
    </source>
</evidence>
<dbReference type="PRINTS" id="PR00313">
    <property type="entry name" value="CABNDNGRPT"/>
</dbReference>
<accession>A0A516RJU4</accession>
<reference evidence="2 3" key="1">
    <citation type="journal article" date="2019" name="J. Ind. Microbiol. Biotechnol.">
        <title>The complete genomic sequence of Streptomyces spectabilis NRRL-2792 and identification of secondary metabolite biosynthetic gene clusters.</title>
        <authorList>
            <person name="Sinha A."/>
            <person name="Phillips-Salemka S."/>
            <person name="Niraula T.A."/>
            <person name="Short K.A."/>
            <person name="Niraula N.P."/>
        </authorList>
    </citation>
    <scope>NUCLEOTIDE SEQUENCE [LARGE SCALE GENOMIC DNA]</scope>
    <source>
        <strain evidence="2 3">NRRL 2792</strain>
    </source>
</reference>
<feature type="region of interest" description="Disordered" evidence="1">
    <location>
        <begin position="437"/>
        <end position="470"/>
    </location>
</feature>
<dbReference type="AlphaFoldDB" id="A0A516RJU4"/>
<evidence type="ECO:0000313" key="2">
    <source>
        <dbReference type="EMBL" id="QDQ15919.1"/>
    </source>
</evidence>
<proteinExistence type="predicted"/>
<organism evidence="2 3">
    <name type="scientific">Streptomyces spectabilis</name>
    <dbReference type="NCBI Taxonomy" id="68270"/>
    <lineage>
        <taxon>Bacteria</taxon>
        <taxon>Bacillati</taxon>
        <taxon>Actinomycetota</taxon>
        <taxon>Actinomycetes</taxon>
        <taxon>Kitasatosporales</taxon>
        <taxon>Streptomycetaceae</taxon>
        <taxon>Streptomyces</taxon>
    </lineage>
</organism>
<protein>
    <recommendedName>
        <fullName evidence="4">Calcium-binding protein</fullName>
    </recommendedName>
</protein>
<sequence length="470" mass="44053">MAQAQAQGVRVALPAGCTGAASAGPDVITCTDGVPAGQVINSRGGNDRITVTGRVAGRIDGGAGDDTIHITGKSEAVVVERDAVSGTVRGGAGDDTITATGGAGTGTGISGGFAVAQDGLVHGEEGRDTLTLAGGNGSPDAGVGAGGGIGVVGQARGGAGADHITVRGGNGGPGGEGGFGVFVGAVHGGDPGLASLLDAADGADTITVTGGNGGTGTSSGGSPVSGGAAGHAVARAVVSGGSYGDHITLTGGNGGNNTGSGTPGTAGAAVIDAGAVEGGDPGLGPLAREGDDAITLTGGNGGTSTTTAAPGGPGLAVSPIRPGGAVHGDRGNDRITITGGGAPTGEAGQAVAGYPGLKAEVEGNAGADHIALNTGEGTTTGVRAVFEADIEGGGQLLDGVIDGDDTITVGTEAHPDRGQTERTAFRGADGNDTITLHGTARDTGVYGEDGEDTCGKESTGATFDCETVNP</sequence>
<dbReference type="Gene3D" id="2.160.20.160">
    <property type="match status" value="1"/>
</dbReference>
<evidence type="ECO:0008006" key="4">
    <source>
        <dbReference type="Google" id="ProtNLM"/>
    </source>
</evidence>